<proteinExistence type="predicted"/>
<name>A0ABY7G8Q5_MYAAR</name>
<organism evidence="1 2">
    <name type="scientific">Mya arenaria</name>
    <name type="common">Soft-shell clam</name>
    <dbReference type="NCBI Taxonomy" id="6604"/>
    <lineage>
        <taxon>Eukaryota</taxon>
        <taxon>Metazoa</taxon>
        <taxon>Spiralia</taxon>
        <taxon>Lophotrochozoa</taxon>
        <taxon>Mollusca</taxon>
        <taxon>Bivalvia</taxon>
        <taxon>Autobranchia</taxon>
        <taxon>Heteroconchia</taxon>
        <taxon>Euheterodonta</taxon>
        <taxon>Imparidentia</taxon>
        <taxon>Neoheterodontei</taxon>
        <taxon>Myida</taxon>
        <taxon>Myoidea</taxon>
        <taxon>Myidae</taxon>
        <taxon>Mya</taxon>
    </lineage>
</organism>
<dbReference type="EMBL" id="CP111027">
    <property type="protein sequence ID" value="WAR29754.1"/>
    <property type="molecule type" value="Genomic_DNA"/>
</dbReference>
<sequence>MFVADNIEQNIIPGVIFSRLDYFLISDYLRNTIPKSSINLRFETDHSTVILNVNTHEQIKDQ</sequence>
<feature type="non-terminal residue" evidence="1">
    <location>
        <position position="1"/>
    </location>
</feature>
<gene>
    <name evidence="1" type="ORF">MAR_003322</name>
</gene>
<reference evidence="1" key="1">
    <citation type="submission" date="2022-11" db="EMBL/GenBank/DDBJ databases">
        <title>Centuries of genome instability and evolution in soft-shell clam transmissible cancer (bioRxiv).</title>
        <authorList>
            <person name="Hart S.F.M."/>
            <person name="Yonemitsu M.A."/>
            <person name="Giersch R.M."/>
            <person name="Beal B.F."/>
            <person name="Arriagada G."/>
            <person name="Davis B.W."/>
            <person name="Ostrander E.A."/>
            <person name="Goff S.P."/>
            <person name="Metzger M.J."/>
        </authorList>
    </citation>
    <scope>NUCLEOTIDE SEQUENCE</scope>
    <source>
        <strain evidence="1">MELC-2E11</strain>
        <tissue evidence="1">Siphon/mantle</tissue>
    </source>
</reference>
<accession>A0ABY7G8Q5</accession>
<evidence type="ECO:0000313" key="1">
    <source>
        <dbReference type="EMBL" id="WAR29754.1"/>
    </source>
</evidence>
<dbReference type="Proteomes" id="UP001164746">
    <property type="component" value="Chromosome 16"/>
</dbReference>
<evidence type="ECO:0000313" key="2">
    <source>
        <dbReference type="Proteomes" id="UP001164746"/>
    </source>
</evidence>
<keyword evidence="2" id="KW-1185">Reference proteome</keyword>
<protein>
    <submittedName>
        <fullName evidence="1">Uncharacterized protein</fullName>
    </submittedName>
</protein>